<sequence>MLNIHMSKAITNNWSNVSWRFLRGKVFNIQCRIYQATKANKKRTTRNLQKVLLSSKSAKFVAMYRTTEIFSNDKSTNPNISNLIKLDNKMTENIISAVRNGSHSKHQLLLESTKQYLVRLVLEPEWESFFTNNEIASFGFRPGYCVHDAIQSILNQICSSHPYVFSTNIIRLDNKVNSTHLLQFLHLDDFPLLQAQIESWLNGGCLDKRDFLYCGNKNYSTLSFLLVNIILSRIPSVIKLAQLDFQNFNNGKTSANISIVQYGDSLVFSYPEINGLIHIKKSLDKFLLPIGLIMDQSEYGITHITNYRTHSKPGFNFLGVYIRKYRSITGRYKLVVTPKFSKVKEHLCHIRQVVRSNKSSPARRIIQLLNPIIQGWAYYYHYTNPTKIFNFCDFRIRIILRRWMVYRHPMKSWQWLRKKYFVYLSKDTHNIIKSDRFFDNNFRSNSLSYTFNSIILNRHTETYLSTWTNVDKRRSFFDGDFCYWRIKLQNFPELDHRKLI</sequence>
<proteinExistence type="predicted"/>
<feature type="domain" description="Group II intron maturase-specific" evidence="1">
    <location>
        <begin position="344"/>
        <end position="421"/>
    </location>
</feature>
<reference evidence="3" key="1">
    <citation type="journal article" date="2017" name="PeerJ">
        <title>Chloroplast genome expansion by intron multiplication in the basal psychrophilic euglenoid Eutreptiella pomquetensis.</title>
        <authorList>
            <person name="Dabbagh N."/>
            <person name="Bennett M.S."/>
            <person name="Triemer R.E."/>
            <person name="Preisfeld A."/>
        </authorList>
    </citation>
    <scope>NUCLEOTIDE SEQUENCE</scope>
    <source>
        <strain evidence="3">CCMP1491</strain>
    </source>
</reference>
<keyword evidence="3" id="KW-0808">Transferase</keyword>
<dbReference type="InterPro" id="IPR043502">
    <property type="entry name" value="DNA/RNA_pol_sf"/>
</dbReference>
<dbReference type="GO" id="GO:0003964">
    <property type="term" value="F:RNA-directed DNA polymerase activity"/>
    <property type="evidence" value="ECO:0007669"/>
    <property type="project" value="UniProtKB-KW"/>
</dbReference>
<feature type="domain" description="Reverse transcriptase N-terminal" evidence="2">
    <location>
        <begin position="14"/>
        <end position="81"/>
    </location>
</feature>
<dbReference type="InterPro" id="IPR013597">
    <property type="entry name" value="Mat_intron_G2"/>
</dbReference>
<dbReference type="SUPFAM" id="SSF56672">
    <property type="entry name" value="DNA/RNA polymerases"/>
    <property type="match status" value="1"/>
</dbReference>
<dbReference type="InterPro" id="IPR051083">
    <property type="entry name" value="GrpII_Intron_Splice-Mob/Def"/>
</dbReference>
<evidence type="ECO:0000313" key="3">
    <source>
        <dbReference type="EMBL" id="AST09054.1"/>
    </source>
</evidence>
<evidence type="ECO:0000259" key="1">
    <source>
        <dbReference type="Pfam" id="PF08388"/>
    </source>
</evidence>
<organism evidence="3">
    <name type="scientific">Eutreptiella pomquetensis</name>
    <dbReference type="NCBI Taxonomy" id="215699"/>
    <lineage>
        <taxon>Eukaryota</taxon>
        <taxon>Discoba</taxon>
        <taxon>Euglenozoa</taxon>
        <taxon>Euglenida</taxon>
        <taxon>Spirocuta</taxon>
        <taxon>Euglenophyceae</taxon>
        <taxon>Eutreptiales</taxon>
        <taxon>Eutreptiaceae</taxon>
        <taxon>Eutreptiella</taxon>
    </lineage>
</organism>
<dbReference type="PANTHER" id="PTHR34047:SF10">
    <property type="entry name" value="GROUP II INTRON-ASSOCIATED OPEN READING FRAME"/>
    <property type="match status" value="1"/>
</dbReference>
<keyword evidence="3" id="KW-0934">Plastid</keyword>
<keyword evidence="3" id="KW-0548">Nucleotidyltransferase</keyword>
<accession>A0A223FM14</accession>
<name>A0A223FM14_9EUGL</name>
<dbReference type="Pfam" id="PF08388">
    <property type="entry name" value="GIIM"/>
    <property type="match status" value="1"/>
</dbReference>
<dbReference type="Pfam" id="PF13655">
    <property type="entry name" value="RVT_N"/>
    <property type="match status" value="1"/>
</dbReference>
<protein>
    <submittedName>
        <fullName evidence="3">Putative reverse transcriptase and intron maturase</fullName>
    </submittedName>
</protein>
<dbReference type="PANTHER" id="PTHR34047">
    <property type="entry name" value="NUCLEAR INTRON MATURASE 1, MITOCHONDRIAL-RELATED"/>
    <property type="match status" value="1"/>
</dbReference>
<dbReference type="EMBL" id="KY706202">
    <property type="protein sequence ID" value="AST09054.1"/>
    <property type="molecule type" value="Genomic_DNA"/>
</dbReference>
<evidence type="ECO:0000259" key="2">
    <source>
        <dbReference type="Pfam" id="PF13655"/>
    </source>
</evidence>
<dbReference type="InterPro" id="IPR025960">
    <property type="entry name" value="RVT_N"/>
</dbReference>
<geneLocation type="plastid" evidence="3"/>
<dbReference type="AlphaFoldDB" id="A0A223FM14"/>
<keyword evidence="3" id="KW-0695">RNA-directed DNA polymerase</keyword>